<gene>
    <name evidence="1" type="ORF">LOK49_LG12G00889</name>
</gene>
<protein>
    <submittedName>
        <fullName evidence="1">Uncharacterized protein</fullName>
    </submittedName>
</protein>
<accession>A0ACC0FRB9</accession>
<reference evidence="1 2" key="1">
    <citation type="journal article" date="2022" name="Plant J.">
        <title>Chromosome-level genome of Camellia lanceoleosa provides a valuable resource for understanding genome evolution and self-incompatibility.</title>
        <authorList>
            <person name="Gong W."/>
            <person name="Xiao S."/>
            <person name="Wang L."/>
            <person name="Liao Z."/>
            <person name="Chang Y."/>
            <person name="Mo W."/>
            <person name="Hu G."/>
            <person name="Li W."/>
            <person name="Zhao G."/>
            <person name="Zhu H."/>
            <person name="Hu X."/>
            <person name="Ji K."/>
            <person name="Xiang X."/>
            <person name="Song Q."/>
            <person name="Yuan D."/>
            <person name="Jin S."/>
            <person name="Zhang L."/>
        </authorList>
    </citation>
    <scope>NUCLEOTIDE SEQUENCE [LARGE SCALE GENOMIC DNA]</scope>
    <source>
        <strain evidence="1">SQ_2022a</strain>
    </source>
</reference>
<evidence type="ECO:0000313" key="2">
    <source>
        <dbReference type="Proteomes" id="UP001060215"/>
    </source>
</evidence>
<dbReference type="Proteomes" id="UP001060215">
    <property type="component" value="Chromosome 13"/>
</dbReference>
<comment type="caution">
    <text evidence="1">The sequence shown here is derived from an EMBL/GenBank/DDBJ whole genome shotgun (WGS) entry which is preliminary data.</text>
</comment>
<proteinExistence type="predicted"/>
<keyword evidence="2" id="KW-1185">Reference proteome</keyword>
<dbReference type="EMBL" id="CM045770">
    <property type="protein sequence ID" value="KAI7991200.1"/>
    <property type="molecule type" value="Genomic_DNA"/>
</dbReference>
<sequence>MSSTAGFAPKDKSQEEEDHLIRSKKKIKNNASLGEEAMEITEEGASLPHPPNPPSQSLNSSPKKIDTPAEGPKSKSFKDALAAPRSKDFYFNELEDNINSDEEDEDGDTDIQDESSSKREDGVPTIALPKKVDHRKELCRFKAIHRKQQITQNSKSSPVGEPPTGTETPQTALSVDNGHLQQLGLEEGDTNFGPWMLVQRRSRRPPVYKKAHIQDTNPISNRYAELGQPSQQKEDHVRGKKVTSSGHEKGAYHSQIAPKPITPTIKAAKLPLDPTTSSKLGNSETQLATCDPSQLPATYGQGSVPFSPNKLPTQPVNIIHLQVDPKSPEIPMTELIEESPTSNLPPPPTTCSPLTHTHTPTTNPQTSLVDGDSRHSKPPDPGSHHGGPGFTPVPGPHVGGQYDESVIRTRDRSHSPHRHNLVDRAAKGENRTKLEYHTRDSSALMADGIHEVSRPRSP</sequence>
<evidence type="ECO:0000313" key="1">
    <source>
        <dbReference type="EMBL" id="KAI7991200.1"/>
    </source>
</evidence>
<name>A0ACC0FRB9_9ERIC</name>
<organism evidence="1 2">
    <name type="scientific">Camellia lanceoleosa</name>
    <dbReference type="NCBI Taxonomy" id="1840588"/>
    <lineage>
        <taxon>Eukaryota</taxon>
        <taxon>Viridiplantae</taxon>
        <taxon>Streptophyta</taxon>
        <taxon>Embryophyta</taxon>
        <taxon>Tracheophyta</taxon>
        <taxon>Spermatophyta</taxon>
        <taxon>Magnoliopsida</taxon>
        <taxon>eudicotyledons</taxon>
        <taxon>Gunneridae</taxon>
        <taxon>Pentapetalae</taxon>
        <taxon>asterids</taxon>
        <taxon>Ericales</taxon>
        <taxon>Theaceae</taxon>
        <taxon>Camellia</taxon>
    </lineage>
</organism>